<evidence type="ECO:0008006" key="4">
    <source>
        <dbReference type="Google" id="ProtNLM"/>
    </source>
</evidence>
<keyword evidence="1" id="KW-0472">Membrane</keyword>
<evidence type="ECO:0000313" key="2">
    <source>
        <dbReference type="EMBL" id="GAA5166021.1"/>
    </source>
</evidence>
<organism evidence="2 3">
    <name type="scientific">Viridibacterium curvum</name>
    <dbReference type="NCBI Taxonomy" id="1101404"/>
    <lineage>
        <taxon>Bacteria</taxon>
        <taxon>Pseudomonadati</taxon>
        <taxon>Pseudomonadota</taxon>
        <taxon>Betaproteobacteria</taxon>
        <taxon>Rhodocyclales</taxon>
        <taxon>Rhodocyclaceae</taxon>
        <taxon>Viridibacterium</taxon>
    </lineage>
</organism>
<dbReference type="EMBL" id="BAABLD010000008">
    <property type="protein sequence ID" value="GAA5166021.1"/>
    <property type="molecule type" value="Genomic_DNA"/>
</dbReference>
<sequence length="179" mass="20171">MEQPKEPQPDLARRLRRAAGFPVVLLAALILWLEEWLWEPLGKLMHGIGRLPVIRQIEGLIQRAPPWLALACFAIPLVSLLPFKLAGLWLLGKGHVVSGVGVFLSAKVVGTALGARIFALTRPALMQLAWFARLWEGLQRLRAYLYGRLKAHPLWQAVQRLRARWLHWSSARRNGSSGN</sequence>
<dbReference type="RefSeq" id="WP_345533048.1">
    <property type="nucleotide sequence ID" value="NZ_BAABLD010000008.1"/>
</dbReference>
<accession>A0ABP9QQW0</accession>
<keyword evidence="1" id="KW-1133">Transmembrane helix</keyword>
<name>A0ABP9QQW0_9RHOO</name>
<reference evidence="3" key="1">
    <citation type="journal article" date="2019" name="Int. J. Syst. Evol. Microbiol.">
        <title>The Global Catalogue of Microorganisms (GCM) 10K type strain sequencing project: providing services to taxonomists for standard genome sequencing and annotation.</title>
        <authorList>
            <consortium name="The Broad Institute Genomics Platform"/>
            <consortium name="The Broad Institute Genome Sequencing Center for Infectious Disease"/>
            <person name="Wu L."/>
            <person name="Ma J."/>
        </authorList>
    </citation>
    <scope>NUCLEOTIDE SEQUENCE [LARGE SCALE GENOMIC DNA]</scope>
    <source>
        <strain evidence="3">JCM 18715</strain>
    </source>
</reference>
<comment type="caution">
    <text evidence="2">The sequence shown here is derived from an EMBL/GenBank/DDBJ whole genome shotgun (WGS) entry which is preliminary data.</text>
</comment>
<dbReference type="Proteomes" id="UP001500547">
    <property type="component" value="Unassembled WGS sequence"/>
</dbReference>
<protein>
    <recommendedName>
        <fullName evidence="4">Transmembrane protein</fullName>
    </recommendedName>
</protein>
<feature type="transmembrane region" description="Helical" evidence="1">
    <location>
        <begin position="96"/>
        <end position="119"/>
    </location>
</feature>
<keyword evidence="1" id="KW-0812">Transmembrane</keyword>
<proteinExistence type="predicted"/>
<keyword evidence="3" id="KW-1185">Reference proteome</keyword>
<feature type="transmembrane region" description="Helical" evidence="1">
    <location>
        <begin position="20"/>
        <end position="38"/>
    </location>
</feature>
<gene>
    <name evidence="2" type="ORF">GCM10025770_22480</name>
</gene>
<evidence type="ECO:0000313" key="3">
    <source>
        <dbReference type="Proteomes" id="UP001500547"/>
    </source>
</evidence>
<feature type="transmembrane region" description="Helical" evidence="1">
    <location>
        <begin position="67"/>
        <end position="90"/>
    </location>
</feature>
<evidence type="ECO:0000256" key="1">
    <source>
        <dbReference type="SAM" id="Phobius"/>
    </source>
</evidence>